<keyword evidence="3" id="KW-1185">Reference proteome</keyword>
<reference evidence="2" key="1">
    <citation type="submission" date="2021-04" db="EMBL/GenBank/DDBJ databases">
        <authorList>
            <person name="Tunstrom K."/>
        </authorList>
    </citation>
    <scope>NUCLEOTIDE SEQUENCE</scope>
</reference>
<feature type="chain" id="PRO_5035857314" evidence="1">
    <location>
        <begin position="22"/>
        <end position="68"/>
    </location>
</feature>
<dbReference type="AlphaFoldDB" id="A0A8S3XAB7"/>
<sequence>MSWPRWRALQLTVTVAASVTAMAVTAASGSDEEINQALLLVEILKSGEKSAINKFAFKRNTYLLQHEK</sequence>
<feature type="signal peptide" evidence="1">
    <location>
        <begin position="1"/>
        <end position="21"/>
    </location>
</feature>
<protein>
    <submittedName>
        <fullName evidence="2">(apollo) hypothetical protein</fullName>
    </submittedName>
</protein>
<dbReference type="Proteomes" id="UP000691718">
    <property type="component" value="Unassembled WGS sequence"/>
</dbReference>
<evidence type="ECO:0000256" key="1">
    <source>
        <dbReference type="SAM" id="SignalP"/>
    </source>
</evidence>
<organism evidence="2 3">
    <name type="scientific">Parnassius apollo</name>
    <name type="common">Apollo butterfly</name>
    <name type="synonym">Papilio apollo</name>
    <dbReference type="NCBI Taxonomy" id="110799"/>
    <lineage>
        <taxon>Eukaryota</taxon>
        <taxon>Metazoa</taxon>
        <taxon>Ecdysozoa</taxon>
        <taxon>Arthropoda</taxon>
        <taxon>Hexapoda</taxon>
        <taxon>Insecta</taxon>
        <taxon>Pterygota</taxon>
        <taxon>Neoptera</taxon>
        <taxon>Endopterygota</taxon>
        <taxon>Lepidoptera</taxon>
        <taxon>Glossata</taxon>
        <taxon>Ditrysia</taxon>
        <taxon>Papilionoidea</taxon>
        <taxon>Papilionidae</taxon>
        <taxon>Parnassiinae</taxon>
        <taxon>Parnassini</taxon>
        <taxon>Parnassius</taxon>
        <taxon>Parnassius</taxon>
    </lineage>
</organism>
<proteinExistence type="predicted"/>
<accession>A0A8S3XAB7</accession>
<name>A0A8S3XAB7_PARAO</name>
<comment type="caution">
    <text evidence="2">The sequence shown here is derived from an EMBL/GenBank/DDBJ whole genome shotgun (WGS) entry which is preliminary data.</text>
</comment>
<evidence type="ECO:0000313" key="3">
    <source>
        <dbReference type="Proteomes" id="UP000691718"/>
    </source>
</evidence>
<gene>
    <name evidence="2" type="ORF">PAPOLLO_LOCUS15041</name>
</gene>
<dbReference type="EMBL" id="CAJQZP010001011">
    <property type="protein sequence ID" value="CAG5008230.1"/>
    <property type="molecule type" value="Genomic_DNA"/>
</dbReference>
<keyword evidence="1" id="KW-0732">Signal</keyword>
<evidence type="ECO:0000313" key="2">
    <source>
        <dbReference type="EMBL" id="CAG5008230.1"/>
    </source>
</evidence>